<dbReference type="InterPro" id="IPR001433">
    <property type="entry name" value="OxRdtase_FAD/NAD-bd"/>
</dbReference>
<dbReference type="InterPro" id="IPR013112">
    <property type="entry name" value="FAD-bd_8"/>
</dbReference>
<feature type="transmembrane region" description="Helical" evidence="13">
    <location>
        <begin position="168"/>
        <end position="187"/>
    </location>
</feature>
<dbReference type="InterPro" id="IPR017938">
    <property type="entry name" value="Riboflavin_synthase-like_b-brl"/>
</dbReference>
<feature type="transmembrane region" description="Helical" evidence="13">
    <location>
        <begin position="28"/>
        <end position="47"/>
    </location>
</feature>
<feature type="domain" description="FAD-binding FR-type" evidence="14">
    <location>
        <begin position="225"/>
        <end position="326"/>
    </location>
</feature>
<dbReference type="PROSITE" id="PS51384">
    <property type="entry name" value="FAD_FR"/>
    <property type="match status" value="1"/>
</dbReference>
<keyword evidence="9" id="KW-0560">Oxidoreductase</keyword>
<name>A0ABW3H4R6_9SPHN</name>
<dbReference type="RefSeq" id="WP_380916297.1">
    <property type="nucleotide sequence ID" value="NZ_JBHTJG010000003.1"/>
</dbReference>
<dbReference type="SUPFAM" id="SSF63380">
    <property type="entry name" value="Riboflavin synthase domain-like"/>
    <property type="match status" value="1"/>
</dbReference>
<keyword evidence="8 13" id="KW-1133">Transmembrane helix</keyword>
<gene>
    <name evidence="15" type="ORF">ACFQ1E_09150</name>
</gene>
<comment type="caution">
    <text evidence="15">The sequence shown here is derived from an EMBL/GenBank/DDBJ whole genome shotgun (WGS) entry which is preliminary data.</text>
</comment>
<dbReference type="InterPro" id="IPR039261">
    <property type="entry name" value="FNR_nucleotide-bd"/>
</dbReference>
<dbReference type="PANTHER" id="PTHR47354:SF6">
    <property type="entry name" value="NADH OXIDOREDUCTASE HCR"/>
    <property type="match status" value="1"/>
</dbReference>
<evidence type="ECO:0000256" key="13">
    <source>
        <dbReference type="SAM" id="Phobius"/>
    </source>
</evidence>
<evidence type="ECO:0000256" key="7">
    <source>
        <dbReference type="ARBA" id="ARBA00022827"/>
    </source>
</evidence>
<keyword evidence="6" id="KW-0479">Metal-binding</keyword>
<dbReference type="InterPro" id="IPR017927">
    <property type="entry name" value="FAD-bd_FR_type"/>
</dbReference>
<comment type="subcellular location">
    <subcellularLocation>
        <location evidence="2">Membrane</location>
        <topology evidence="2">Multi-pass membrane protein</topology>
    </subcellularLocation>
</comment>
<keyword evidence="16" id="KW-1185">Reference proteome</keyword>
<evidence type="ECO:0000256" key="9">
    <source>
        <dbReference type="ARBA" id="ARBA00023002"/>
    </source>
</evidence>
<feature type="transmembrane region" description="Helical" evidence="13">
    <location>
        <begin position="199"/>
        <end position="218"/>
    </location>
</feature>
<evidence type="ECO:0000256" key="4">
    <source>
        <dbReference type="ARBA" id="ARBA00022692"/>
    </source>
</evidence>
<keyword evidence="10" id="KW-0408">Iron</keyword>
<evidence type="ECO:0000256" key="12">
    <source>
        <dbReference type="ARBA" id="ARBA00023136"/>
    </source>
</evidence>
<protein>
    <submittedName>
        <fullName evidence="15">Ferric reductase-like transmembrane domain-containing protein</fullName>
    </submittedName>
</protein>
<keyword evidence="5" id="KW-0001">2Fe-2S</keyword>
<comment type="cofactor">
    <cofactor evidence="1">
        <name>FAD</name>
        <dbReference type="ChEBI" id="CHEBI:57692"/>
    </cofactor>
</comment>
<evidence type="ECO:0000256" key="2">
    <source>
        <dbReference type="ARBA" id="ARBA00004141"/>
    </source>
</evidence>
<accession>A0ABW3H4R6</accession>
<evidence type="ECO:0000256" key="6">
    <source>
        <dbReference type="ARBA" id="ARBA00022723"/>
    </source>
</evidence>
<dbReference type="Proteomes" id="UP001596977">
    <property type="component" value="Unassembled WGS sequence"/>
</dbReference>
<keyword evidence="11" id="KW-0411">Iron-sulfur</keyword>
<evidence type="ECO:0000256" key="10">
    <source>
        <dbReference type="ARBA" id="ARBA00023004"/>
    </source>
</evidence>
<dbReference type="Pfam" id="PF01794">
    <property type="entry name" value="Ferric_reduct"/>
    <property type="match status" value="1"/>
</dbReference>
<feature type="transmembrane region" description="Helical" evidence="13">
    <location>
        <begin position="97"/>
        <end position="119"/>
    </location>
</feature>
<sequence>MAMGSSERELPAQAWPSRRGRIGARTSLILYCVAILIPAILSLSIAYQWNHVFASIVSVLNIVFMAMMLSQFALSSRGRWLYRLMGIDHAMSLHRRIGEWIAIFFFLHPFLIVLPRLWFAPELVWSDLWLSFTQTSVATGVYAWMILIVWTLVSIAKAKAGLSFEAWRYSHTIGFGVVAVLGVLHAIDVGRHGQLQPLFNWIWIAGGTAAVLAALWGLTGRARAMDARTFRLVEVRKASASDWELVLENDLRLPFAFEAGQFAWIGATRSALLRDEHPFSIASAPSELPVLRFVIRELGDFTRQLSRLKPGSRIRVDGPYGDFSLAGRSARGVLLIAGGAGIAPMLGLLRDLAPDQARLPIRLLYGNRTASQLVAQDELRALEARLPDFRQVIALEQTDAAVGAHHHGRMDPDFLKAHLPPHEEIAGCLIFVCGPPVMVEHVVAHLIRLGVPKRVIVYEEFGF</sequence>
<dbReference type="PANTHER" id="PTHR47354">
    <property type="entry name" value="NADH OXIDOREDUCTASE HCR"/>
    <property type="match status" value="1"/>
</dbReference>
<evidence type="ECO:0000256" key="3">
    <source>
        <dbReference type="ARBA" id="ARBA00022630"/>
    </source>
</evidence>
<dbReference type="EMBL" id="JBHTJG010000003">
    <property type="protein sequence ID" value="MFD0946501.1"/>
    <property type="molecule type" value="Genomic_DNA"/>
</dbReference>
<evidence type="ECO:0000259" key="14">
    <source>
        <dbReference type="PROSITE" id="PS51384"/>
    </source>
</evidence>
<dbReference type="Pfam" id="PF00175">
    <property type="entry name" value="NAD_binding_1"/>
    <property type="match status" value="1"/>
</dbReference>
<dbReference type="Gene3D" id="3.40.50.80">
    <property type="entry name" value="Nucleotide-binding domain of ferredoxin-NADP reductase (FNR) module"/>
    <property type="match status" value="1"/>
</dbReference>
<feature type="transmembrane region" description="Helical" evidence="13">
    <location>
        <begin position="139"/>
        <end position="156"/>
    </location>
</feature>
<evidence type="ECO:0000256" key="1">
    <source>
        <dbReference type="ARBA" id="ARBA00001974"/>
    </source>
</evidence>
<evidence type="ECO:0000256" key="8">
    <source>
        <dbReference type="ARBA" id="ARBA00022989"/>
    </source>
</evidence>
<keyword evidence="12 13" id="KW-0472">Membrane</keyword>
<evidence type="ECO:0000256" key="11">
    <source>
        <dbReference type="ARBA" id="ARBA00023014"/>
    </source>
</evidence>
<evidence type="ECO:0000256" key="5">
    <source>
        <dbReference type="ARBA" id="ARBA00022714"/>
    </source>
</evidence>
<reference evidence="16" key="1">
    <citation type="journal article" date="2019" name="Int. J. Syst. Evol. Microbiol.">
        <title>The Global Catalogue of Microorganisms (GCM) 10K type strain sequencing project: providing services to taxonomists for standard genome sequencing and annotation.</title>
        <authorList>
            <consortium name="The Broad Institute Genomics Platform"/>
            <consortium name="The Broad Institute Genome Sequencing Center for Infectious Disease"/>
            <person name="Wu L."/>
            <person name="Ma J."/>
        </authorList>
    </citation>
    <scope>NUCLEOTIDE SEQUENCE [LARGE SCALE GENOMIC DNA]</scope>
    <source>
        <strain evidence="16">CCUG 62982</strain>
    </source>
</reference>
<keyword evidence="3" id="KW-0285">Flavoprotein</keyword>
<evidence type="ECO:0000313" key="16">
    <source>
        <dbReference type="Proteomes" id="UP001596977"/>
    </source>
</evidence>
<dbReference type="Gene3D" id="2.40.30.10">
    <property type="entry name" value="Translation factors"/>
    <property type="match status" value="1"/>
</dbReference>
<dbReference type="PRINTS" id="PR00410">
    <property type="entry name" value="PHEHYDRXLASE"/>
</dbReference>
<keyword evidence="7" id="KW-0274">FAD</keyword>
<dbReference type="InterPro" id="IPR013130">
    <property type="entry name" value="Fe3_Rdtase_TM_dom"/>
</dbReference>
<dbReference type="InterPro" id="IPR050415">
    <property type="entry name" value="MRET"/>
</dbReference>
<feature type="transmembrane region" description="Helical" evidence="13">
    <location>
        <begin position="53"/>
        <end position="76"/>
    </location>
</feature>
<dbReference type="SUPFAM" id="SSF52343">
    <property type="entry name" value="Ferredoxin reductase-like, C-terminal NADP-linked domain"/>
    <property type="match status" value="1"/>
</dbReference>
<evidence type="ECO:0000313" key="15">
    <source>
        <dbReference type="EMBL" id="MFD0946501.1"/>
    </source>
</evidence>
<dbReference type="Pfam" id="PF08022">
    <property type="entry name" value="FAD_binding_8"/>
    <property type="match status" value="1"/>
</dbReference>
<proteinExistence type="predicted"/>
<organism evidence="15 16">
    <name type="scientific">Sphingomonas canadensis</name>
    <dbReference type="NCBI Taxonomy" id="1219257"/>
    <lineage>
        <taxon>Bacteria</taxon>
        <taxon>Pseudomonadati</taxon>
        <taxon>Pseudomonadota</taxon>
        <taxon>Alphaproteobacteria</taxon>
        <taxon>Sphingomonadales</taxon>
        <taxon>Sphingomonadaceae</taxon>
        <taxon>Sphingomonas</taxon>
    </lineage>
</organism>
<keyword evidence="4 13" id="KW-0812">Transmembrane</keyword>